<proteinExistence type="predicted"/>
<keyword evidence="1" id="KW-0472">Membrane</keyword>
<feature type="transmembrane region" description="Helical" evidence="1">
    <location>
        <begin position="122"/>
        <end position="141"/>
    </location>
</feature>
<feature type="transmembrane region" description="Helical" evidence="1">
    <location>
        <begin position="87"/>
        <end position="110"/>
    </location>
</feature>
<dbReference type="EMBL" id="FNFH01000003">
    <property type="protein sequence ID" value="SDK25445.1"/>
    <property type="molecule type" value="Genomic_DNA"/>
</dbReference>
<keyword evidence="1" id="KW-0812">Transmembrane</keyword>
<evidence type="ECO:0000313" key="3">
    <source>
        <dbReference type="Proteomes" id="UP000199305"/>
    </source>
</evidence>
<sequence length="161" mass="18532">MKHFTCDHDAVSETGQHHLPAAEAWVRFLAHFLFVLAAWTVFIKYIFPAGYALAHGEPWHRYFYWDFWPVAHAWLGWALIARPRYTYLLAVTVAVVEIIIIVAKFAGFLADPTWSIWRTNWFVNKVFVLACFVLLLATAMLKPGCFKPRSNNGSNKDEETA</sequence>
<protein>
    <submittedName>
        <fullName evidence="2">Uncharacterized protein</fullName>
    </submittedName>
</protein>
<keyword evidence="1" id="KW-1133">Transmembrane helix</keyword>
<dbReference type="RefSeq" id="WP_217631411.1">
    <property type="nucleotide sequence ID" value="NZ_FNFH01000003.1"/>
</dbReference>
<accession>A0A1G9AG04</accession>
<feature type="transmembrane region" description="Helical" evidence="1">
    <location>
        <begin position="28"/>
        <end position="47"/>
    </location>
</feature>
<organism evidence="2 3">
    <name type="scientific">Microbulbifer yueqingensis</name>
    <dbReference type="NCBI Taxonomy" id="658219"/>
    <lineage>
        <taxon>Bacteria</taxon>
        <taxon>Pseudomonadati</taxon>
        <taxon>Pseudomonadota</taxon>
        <taxon>Gammaproteobacteria</taxon>
        <taxon>Cellvibrionales</taxon>
        <taxon>Microbulbiferaceae</taxon>
        <taxon>Microbulbifer</taxon>
    </lineage>
</organism>
<dbReference type="STRING" id="658219.SAMN05216212_1965"/>
<dbReference type="Proteomes" id="UP000199305">
    <property type="component" value="Unassembled WGS sequence"/>
</dbReference>
<dbReference type="AlphaFoldDB" id="A0A1G9AG04"/>
<gene>
    <name evidence="2" type="ORF">SAMN05216212_1965</name>
</gene>
<name>A0A1G9AG04_9GAMM</name>
<evidence type="ECO:0000256" key="1">
    <source>
        <dbReference type="SAM" id="Phobius"/>
    </source>
</evidence>
<reference evidence="3" key="1">
    <citation type="submission" date="2016-10" db="EMBL/GenBank/DDBJ databases">
        <authorList>
            <person name="Varghese N."/>
            <person name="Submissions S."/>
        </authorList>
    </citation>
    <scope>NUCLEOTIDE SEQUENCE [LARGE SCALE GENOMIC DNA]</scope>
    <source>
        <strain evidence="3">CGMCC 1.10658</strain>
    </source>
</reference>
<keyword evidence="3" id="KW-1185">Reference proteome</keyword>
<feature type="transmembrane region" description="Helical" evidence="1">
    <location>
        <begin position="62"/>
        <end position="80"/>
    </location>
</feature>
<evidence type="ECO:0000313" key="2">
    <source>
        <dbReference type="EMBL" id="SDK25445.1"/>
    </source>
</evidence>